<dbReference type="InterPro" id="IPR037185">
    <property type="entry name" value="EmrE-like"/>
</dbReference>
<feature type="transmembrane region" description="Helical" evidence="1">
    <location>
        <begin position="160"/>
        <end position="177"/>
    </location>
</feature>
<name>B3JPK1_9BACT</name>
<dbReference type="Gene3D" id="1.10.3730.20">
    <property type="match status" value="1"/>
</dbReference>
<feature type="transmembrane region" description="Helical" evidence="1">
    <location>
        <begin position="30"/>
        <end position="55"/>
    </location>
</feature>
<organism evidence="3 4">
    <name type="scientific">Phocaeicola coprocola DSM 17136</name>
    <dbReference type="NCBI Taxonomy" id="470145"/>
    <lineage>
        <taxon>Bacteria</taxon>
        <taxon>Pseudomonadati</taxon>
        <taxon>Bacteroidota</taxon>
        <taxon>Bacteroidia</taxon>
        <taxon>Bacteroidales</taxon>
        <taxon>Bacteroidaceae</taxon>
        <taxon>Phocaeicola</taxon>
    </lineage>
</organism>
<sequence length="300" mass="34478">MWLLLAFCSAALLGFYDVFKKKSLSNNAVLPVLALNTLFSSIIFIPFILLSHFAPQMLQDSIFYVPDSGGWEVHKFILLKSFIVLSSWAFGYFGMKHLPLTIVGPINATRPVMTLVGAMLIFGERLNLYQWIGVFMAVISFFMLSRSGKKEGIDFKHDRWIWFVVLAAVLGAVSGLYDKYLMGRFNNMQVQAWYNIYQLFMMGGVLMFLWWPKRKTSTPFRWDWCIILISVFLSAADFVYFYALSMEDSMISIVSMVRRGSVVVSFLFGAMMFHEKNLRSKAIDLLLVLIGMFFLYLGSR</sequence>
<accession>B3JPK1</accession>
<dbReference type="OrthoDB" id="1003630at2"/>
<evidence type="ECO:0000256" key="1">
    <source>
        <dbReference type="SAM" id="Phobius"/>
    </source>
</evidence>
<feature type="transmembrane region" description="Helical" evidence="1">
    <location>
        <begin position="128"/>
        <end position="148"/>
    </location>
</feature>
<evidence type="ECO:0000259" key="2">
    <source>
        <dbReference type="Pfam" id="PF00892"/>
    </source>
</evidence>
<dbReference type="InterPro" id="IPR000620">
    <property type="entry name" value="EamA_dom"/>
</dbReference>
<feature type="domain" description="EamA" evidence="2">
    <location>
        <begin position="2"/>
        <end position="145"/>
    </location>
</feature>
<dbReference type="AlphaFoldDB" id="B3JPK1"/>
<dbReference type="STRING" id="470145.BACCOP_03792"/>
<comment type="caution">
    <text evidence="3">The sequence shown here is derived from an EMBL/GenBank/DDBJ whole genome shotgun (WGS) entry which is preliminary data.</text>
</comment>
<feature type="transmembrane region" description="Helical" evidence="1">
    <location>
        <begin position="282"/>
        <end position="299"/>
    </location>
</feature>
<feature type="transmembrane region" description="Helical" evidence="1">
    <location>
        <begin position="224"/>
        <end position="243"/>
    </location>
</feature>
<dbReference type="SUPFAM" id="SSF103481">
    <property type="entry name" value="Multidrug resistance efflux transporter EmrE"/>
    <property type="match status" value="2"/>
</dbReference>
<reference evidence="3 4" key="1">
    <citation type="submission" date="2008-04" db="EMBL/GenBank/DDBJ databases">
        <title>Draft genome sequence of Bacteroides coprocola (DSM 17136).</title>
        <authorList>
            <person name="Sudarsanam P."/>
            <person name="Ley R."/>
            <person name="Guruge J."/>
            <person name="Turnbaugh P.J."/>
            <person name="Mahowald M."/>
            <person name="Liep D."/>
            <person name="Gordon J."/>
        </authorList>
    </citation>
    <scope>NUCLEOTIDE SEQUENCE [LARGE SCALE GENOMIC DNA]</scope>
    <source>
        <strain evidence="3 4">DSM 17136</strain>
    </source>
</reference>
<protein>
    <submittedName>
        <fullName evidence="3">Putative membrane protein</fullName>
    </submittedName>
</protein>
<dbReference type="EMBL" id="ABIY02000122">
    <property type="protein sequence ID" value="EDU99053.1"/>
    <property type="molecule type" value="Genomic_DNA"/>
</dbReference>
<reference evidence="3 4" key="2">
    <citation type="submission" date="2008-04" db="EMBL/GenBank/DDBJ databases">
        <authorList>
            <person name="Fulton L."/>
            <person name="Clifton S."/>
            <person name="Fulton B."/>
            <person name="Xu J."/>
            <person name="Minx P."/>
            <person name="Pepin K.H."/>
            <person name="Johnson M."/>
            <person name="Thiruvilangam P."/>
            <person name="Bhonagiri V."/>
            <person name="Nash W.E."/>
            <person name="Mardis E.R."/>
            <person name="Wilson R.K."/>
        </authorList>
    </citation>
    <scope>NUCLEOTIDE SEQUENCE [LARGE SCALE GENOMIC DNA]</scope>
    <source>
        <strain evidence="3 4">DSM 17136</strain>
    </source>
</reference>
<gene>
    <name evidence="3" type="ORF">BACCOP_03792</name>
</gene>
<evidence type="ECO:0000313" key="4">
    <source>
        <dbReference type="Proteomes" id="UP000003146"/>
    </source>
</evidence>
<dbReference type="HOGENOM" id="CLU_080933_0_0_10"/>
<feature type="transmembrane region" description="Helical" evidence="1">
    <location>
        <begin position="192"/>
        <end position="212"/>
    </location>
</feature>
<dbReference type="Pfam" id="PF00892">
    <property type="entry name" value="EamA"/>
    <property type="match status" value="2"/>
</dbReference>
<evidence type="ECO:0000313" key="3">
    <source>
        <dbReference type="EMBL" id="EDU99053.1"/>
    </source>
</evidence>
<dbReference type="eggNOG" id="COG0697">
    <property type="taxonomic scope" value="Bacteria"/>
</dbReference>
<dbReference type="GeneID" id="79859575"/>
<dbReference type="RefSeq" id="WP_007571355.1">
    <property type="nucleotide sequence ID" value="NZ_DS981509.1"/>
</dbReference>
<dbReference type="Proteomes" id="UP000003146">
    <property type="component" value="Unassembled WGS sequence"/>
</dbReference>
<feature type="domain" description="EamA" evidence="2">
    <location>
        <begin position="159"/>
        <end position="296"/>
    </location>
</feature>
<dbReference type="PANTHER" id="PTHR22911:SF137">
    <property type="entry name" value="SOLUTE CARRIER FAMILY 35 MEMBER G2-RELATED"/>
    <property type="match status" value="1"/>
</dbReference>
<keyword evidence="1" id="KW-0472">Membrane</keyword>
<dbReference type="GO" id="GO:0016020">
    <property type="term" value="C:membrane"/>
    <property type="evidence" value="ECO:0007669"/>
    <property type="project" value="InterPro"/>
</dbReference>
<keyword evidence="1" id="KW-0812">Transmembrane</keyword>
<dbReference type="PANTHER" id="PTHR22911">
    <property type="entry name" value="ACYL-MALONYL CONDENSING ENZYME-RELATED"/>
    <property type="match status" value="1"/>
</dbReference>
<proteinExistence type="predicted"/>
<feature type="transmembrane region" description="Helical" evidence="1">
    <location>
        <begin position="76"/>
        <end position="95"/>
    </location>
</feature>
<keyword evidence="1" id="KW-1133">Transmembrane helix</keyword>